<comment type="caution">
    <text evidence="1">The sequence shown here is derived from an EMBL/GenBank/DDBJ whole genome shotgun (WGS) entry which is preliminary data.</text>
</comment>
<evidence type="ECO:0000313" key="1">
    <source>
        <dbReference type="EMBL" id="KAI0090364.1"/>
    </source>
</evidence>
<keyword evidence="2" id="KW-1185">Reference proteome</keyword>
<sequence>MISISHRAYLITSNGIIYHGNKYSLISVEILSRRITRRSSKQTLLTVSKSVGHTSENVWPRQ</sequence>
<proteinExistence type="predicted"/>
<name>A0ACB8U800_9APHY</name>
<protein>
    <submittedName>
        <fullName evidence="1">Uncharacterized protein</fullName>
    </submittedName>
</protein>
<accession>A0ACB8U800</accession>
<reference evidence="1" key="1">
    <citation type="journal article" date="2021" name="Environ. Microbiol.">
        <title>Gene family expansions and transcriptome signatures uncover fungal adaptations to wood decay.</title>
        <authorList>
            <person name="Hage H."/>
            <person name="Miyauchi S."/>
            <person name="Viragh M."/>
            <person name="Drula E."/>
            <person name="Min B."/>
            <person name="Chaduli D."/>
            <person name="Navarro D."/>
            <person name="Favel A."/>
            <person name="Norest M."/>
            <person name="Lesage-Meessen L."/>
            <person name="Balint B."/>
            <person name="Merenyi Z."/>
            <person name="de Eugenio L."/>
            <person name="Morin E."/>
            <person name="Martinez A.T."/>
            <person name="Baldrian P."/>
            <person name="Stursova M."/>
            <person name="Martinez M.J."/>
            <person name="Novotny C."/>
            <person name="Magnuson J.K."/>
            <person name="Spatafora J.W."/>
            <person name="Maurice S."/>
            <person name="Pangilinan J."/>
            <person name="Andreopoulos W."/>
            <person name="LaButti K."/>
            <person name="Hundley H."/>
            <person name="Na H."/>
            <person name="Kuo A."/>
            <person name="Barry K."/>
            <person name="Lipzen A."/>
            <person name="Henrissat B."/>
            <person name="Riley R."/>
            <person name="Ahrendt S."/>
            <person name="Nagy L.G."/>
            <person name="Grigoriev I.V."/>
            <person name="Martin F."/>
            <person name="Rosso M.N."/>
        </authorList>
    </citation>
    <scope>NUCLEOTIDE SEQUENCE</scope>
    <source>
        <strain evidence="1">CBS 384.51</strain>
    </source>
</reference>
<dbReference type="EMBL" id="MU274908">
    <property type="protein sequence ID" value="KAI0090364.1"/>
    <property type="molecule type" value="Genomic_DNA"/>
</dbReference>
<organism evidence="1 2">
    <name type="scientific">Irpex rosettiformis</name>
    <dbReference type="NCBI Taxonomy" id="378272"/>
    <lineage>
        <taxon>Eukaryota</taxon>
        <taxon>Fungi</taxon>
        <taxon>Dikarya</taxon>
        <taxon>Basidiomycota</taxon>
        <taxon>Agaricomycotina</taxon>
        <taxon>Agaricomycetes</taxon>
        <taxon>Polyporales</taxon>
        <taxon>Irpicaceae</taxon>
        <taxon>Irpex</taxon>
    </lineage>
</organism>
<gene>
    <name evidence="1" type="ORF">BDY19DRAFT_939859</name>
</gene>
<dbReference type="Proteomes" id="UP001055072">
    <property type="component" value="Unassembled WGS sequence"/>
</dbReference>
<evidence type="ECO:0000313" key="2">
    <source>
        <dbReference type="Proteomes" id="UP001055072"/>
    </source>
</evidence>